<dbReference type="PANTHER" id="PTHR24068">
    <property type="entry name" value="UBIQUITIN-CONJUGATING ENZYME E2"/>
    <property type="match status" value="1"/>
</dbReference>
<dbReference type="SUPFAM" id="SSF54495">
    <property type="entry name" value="UBC-like"/>
    <property type="match status" value="1"/>
</dbReference>
<dbReference type="PROSITE" id="PS50127">
    <property type="entry name" value="UBC_2"/>
    <property type="match status" value="1"/>
</dbReference>
<feature type="domain" description="UBC core" evidence="1">
    <location>
        <begin position="3"/>
        <end position="150"/>
    </location>
</feature>
<name>A0A517KYE1_9PEZI</name>
<dbReference type="EMBL" id="CP042185">
    <property type="protein sequence ID" value="QDS68409.1"/>
    <property type="molecule type" value="Genomic_DNA"/>
</dbReference>
<evidence type="ECO:0000259" key="1">
    <source>
        <dbReference type="PROSITE" id="PS50127"/>
    </source>
</evidence>
<gene>
    <name evidence="2" type="ORF">FKW77_010776</name>
</gene>
<dbReference type="InterPro" id="IPR000608">
    <property type="entry name" value="UBC"/>
</dbReference>
<dbReference type="AlphaFoldDB" id="A0A517KYE1"/>
<dbReference type="Pfam" id="PF00179">
    <property type="entry name" value="UQ_con"/>
    <property type="match status" value="1"/>
</dbReference>
<dbReference type="Gene3D" id="3.10.110.10">
    <property type="entry name" value="Ubiquitin Conjugating Enzyme"/>
    <property type="match status" value="1"/>
</dbReference>
<sequence>MTDPFTAINKEVRTFQIAPPQHISAHPISLYTNPYLWTATITGPPNSPYAGGKFNLTLRLPEDYPTSAPDIRFETKIYHPNVNARGEVGMGTRMGLLTSFEVSKVLMVVYEVLIMPEVEDAVEKGVAEVYEEDLAEFEKVAGLWTRRFAMG</sequence>
<dbReference type="SMART" id="SM00212">
    <property type="entry name" value="UBCc"/>
    <property type="match status" value="1"/>
</dbReference>
<dbReference type="Proteomes" id="UP000316270">
    <property type="component" value="Chromosome 1"/>
</dbReference>
<dbReference type="InterPro" id="IPR016135">
    <property type="entry name" value="UBQ-conjugating_enzyme/RWD"/>
</dbReference>
<evidence type="ECO:0000313" key="3">
    <source>
        <dbReference type="Proteomes" id="UP000316270"/>
    </source>
</evidence>
<organism evidence="2 3">
    <name type="scientific">Venturia effusa</name>
    <dbReference type="NCBI Taxonomy" id="50376"/>
    <lineage>
        <taxon>Eukaryota</taxon>
        <taxon>Fungi</taxon>
        <taxon>Dikarya</taxon>
        <taxon>Ascomycota</taxon>
        <taxon>Pezizomycotina</taxon>
        <taxon>Dothideomycetes</taxon>
        <taxon>Pleosporomycetidae</taxon>
        <taxon>Venturiales</taxon>
        <taxon>Venturiaceae</taxon>
        <taxon>Venturia</taxon>
    </lineage>
</organism>
<keyword evidence="3" id="KW-1185">Reference proteome</keyword>
<dbReference type="OrthoDB" id="9973183at2759"/>
<protein>
    <recommendedName>
        <fullName evidence="1">UBC core domain-containing protein</fullName>
    </recommendedName>
</protein>
<evidence type="ECO:0000313" key="2">
    <source>
        <dbReference type="EMBL" id="QDS68409.1"/>
    </source>
</evidence>
<reference evidence="2 3" key="1">
    <citation type="submission" date="2019-07" db="EMBL/GenBank/DDBJ databases">
        <title>Finished genome of Venturia effusa.</title>
        <authorList>
            <person name="Young C.A."/>
            <person name="Cox M.P."/>
            <person name="Ganley A.R.D."/>
            <person name="David W.J."/>
        </authorList>
    </citation>
    <scope>NUCLEOTIDE SEQUENCE [LARGE SCALE GENOMIC DNA]</scope>
    <source>
        <strain evidence="3">albino</strain>
    </source>
</reference>
<accession>A0A517KYE1</accession>
<proteinExistence type="predicted"/>
<dbReference type="STRING" id="50376.A0A517KYE1"/>